<evidence type="ECO:0000256" key="3">
    <source>
        <dbReference type="ARBA" id="ARBA00023235"/>
    </source>
</evidence>
<gene>
    <name evidence="6" type="ORF">HMPREF9306_00471</name>
</gene>
<dbReference type="SUPFAM" id="SSF74650">
    <property type="entry name" value="Galactose mutarotase-like"/>
    <property type="match status" value="1"/>
</dbReference>
<sequence>MDFVDLPAGLSLVEEPMRGIKVDTQLCTGLVLEHGAHVVEWTPKSASDPVLWMSEKSDFADDKPIRGGVPIVYPWFGPGRKGTEQPGHGFGRLAPWRLMSAKVTDRGAAHLVFQMNAKDDSLLGVNRYPEATVELHLSMGSVLQMSLVVTAREHKIDFEEGLHTYFTVGDVRKIKINGLDGEPYTDNLTGKFHRLEGDLTFDAETDIRFDTVKNPRIVDEELARVISIESVGASNVVVWNPWVDKSKAMPDFGDDDWPGMVCVEVANARSGSLVLAPGERHVMSQVITVREI</sequence>
<evidence type="ECO:0000256" key="1">
    <source>
        <dbReference type="ARBA" id="ARBA00001096"/>
    </source>
</evidence>
<dbReference type="Gene3D" id="2.70.98.10">
    <property type="match status" value="1"/>
</dbReference>
<dbReference type="EMBL" id="AGZR01000004">
    <property type="protein sequence ID" value="EPD33713.1"/>
    <property type="molecule type" value="Genomic_DNA"/>
</dbReference>
<dbReference type="GO" id="GO:0047938">
    <property type="term" value="F:glucose-6-phosphate 1-epimerase activity"/>
    <property type="evidence" value="ECO:0007669"/>
    <property type="project" value="UniProtKB-UniRule"/>
</dbReference>
<dbReference type="RefSeq" id="WP_016455321.1">
    <property type="nucleotide sequence ID" value="NZ_KE150269.1"/>
</dbReference>
<dbReference type="STRING" id="883161.HMPREF9306_00471"/>
<reference evidence="6 7" key="1">
    <citation type="submission" date="2013-04" db="EMBL/GenBank/DDBJ databases">
        <title>The Genome Sequence of Propionimicrobium lymphophilum ACS-093-V-SCH5.</title>
        <authorList>
            <consortium name="The Broad Institute Genomics Platform"/>
            <person name="Earl A."/>
            <person name="Ward D."/>
            <person name="Feldgarden M."/>
            <person name="Gevers D."/>
            <person name="Saerens B."/>
            <person name="Vaneechoutte M."/>
            <person name="Walker B."/>
            <person name="Young S."/>
            <person name="Zeng Q."/>
            <person name="Gargeya S."/>
            <person name="Fitzgerald M."/>
            <person name="Haas B."/>
            <person name="Abouelleil A."/>
            <person name="Allen A.W."/>
            <person name="Alvarado L."/>
            <person name="Arachchi H.M."/>
            <person name="Berlin A.M."/>
            <person name="Chapman S.B."/>
            <person name="Gainer-Dewar J."/>
            <person name="Goldberg J."/>
            <person name="Griggs A."/>
            <person name="Gujja S."/>
            <person name="Hansen M."/>
            <person name="Howarth C."/>
            <person name="Imamovic A."/>
            <person name="Ireland A."/>
            <person name="Larimer J."/>
            <person name="McCowan C."/>
            <person name="Murphy C."/>
            <person name="Pearson M."/>
            <person name="Poon T.W."/>
            <person name="Priest M."/>
            <person name="Roberts A."/>
            <person name="Saif S."/>
            <person name="Shea T."/>
            <person name="Sisk P."/>
            <person name="Sykes S."/>
            <person name="Wortman J."/>
            <person name="Nusbaum C."/>
            <person name="Birren B."/>
        </authorList>
    </citation>
    <scope>NUCLEOTIDE SEQUENCE [LARGE SCALE GENOMIC DNA]</scope>
    <source>
        <strain evidence="6 7">ACS-093-V-SCH5</strain>
    </source>
</reference>
<dbReference type="AlphaFoldDB" id="S2W1T5"/>
<name>S2W1T5_9ACTN</name>
<comment type="catalytic activity">
    <reaction evidence="1">
        <text>alpha-D-glucose 6-phosphate = beta-D-glucose 6-phosphate</text>
        <dbReference type="Rhea" id="RHEA:16249"/>
        <dbReference type="ChEBI" id="CHEBI:58225"/>
        <dbReference type="ChEBI" id="CHEBI:58247"/>
        <dbReference type="EC" id="5.1.3.15"/>
    </reaction>
</comment>
<accession>S2W1T5</accession>
<comment type="similarity">
    <text evidence="2 4">Belongs to the glucose-6-phosphate 1-epimerase family.</text>
</comment>
<dbReference type="Pfam" id="PF01263">
    <property type="entry name" value="Aldose_epim"/>
    <property type="match status" value="1"/>
</dbReference>
<dbReference type="InterPro" id="IPR008183">
    <property type="entry name" value="Aldose_1/G6P_1-epimerase"/>
</dbReference>
<keyword evidence="7" id="KW-1185">Reference proteome</keyword>
<dbReference type="HOGENOM" id="CLU_048345_4_0_11"/>
<keyword evidence="3 4" id="KW-0413">Isomerase</keyword>
<dbReference type="Proteomes" id="UP000014417">
    <property type="component" value="Unassembled WGS sequence"/>
</dbReference>
<dbReference type="GO" id="GO:0005975">
    <property type="term" value="P:carbohydrate metabolic process"/>
    <property type="evidence" value="ECO:0007669"/>
    <property type="project" value="InterPro"/>
</dbReference>
<feature type="active site" evidence="5">
    <location>
        <position position="264"/>
    </location>
</feature>
<dbReference type="OrthoDB" id="9790727at2"/>
<feature type="active site" evidence="5">
    <location>
        <position position="163"/>
    </location>
</feature>
<dbReference type="EC" id="5.1.3.15" evidence="4"/>
<comment type="caution">
    <text evidence="6">The sequence shown here is derived from an EMBL/GenBank/DDBJ whole genome shotgun (WGS) entry which is preliminary data.</text>
</comment>
<proteinExistence type="inferred from homology"/>
<dbReference type="InterPro" id="IPR011013">
    <property type="entry name" value="Gal_mutarotase_sf_dom"/>
</dbReference>
<dbReference type="PIRSF" id="PIRSF016020">
    <property type="entry name" value="PHexose_mutarotase"/>
    <property type="match status" value="1"/>
</dbReference>
<evidence type="ECO:0000256" key="2">
    <source>
        <dbReference type="ARBA" id="ARBA00005866"/>
    </source>
</evidence>
<evidence type="ECO:0000256" key="4">
    <source>
        <dbReference type="PIRNR" id="PIRNR016020"/>
    </source>
</evidence>
<protein>
    <recommendedName>
        <fullName evidence="4">Putative glucose-6-phosphate 1-epimerase</fullName>
        <ecNumber evidence="4">5.1.3.15</ecNumber>
    </recommendedName>
</protein>
<evidence type="ECO:0000256" key="5">
    <source>
        <dbReference type="PIRSR" id="PIRSR016020-1"/>
    </source>
</evidence>
<dbReference type="PANTHER" id="PTHR11122:SF13">
    <property type="entry name" value="GLUCOSE-6-PHOSPHATE 1-EPIMERASE"/>
    <property type="match status" value="1"/>
</dbReference>
<dbReference type="InterPro" id="IPR014718">
    <property type="entry name" value="GH-type_carb-bd"/>
</dbReference>
<dbReference type="PATRIC" id="fig|883161.3.peg.477"/>
<dbReference type="PANTHER" id="PTHR11122">
    <property type="entry name" value="APOSPORY-ASSOCIATED PROTEIN C-RELATED"/>
    <property type="match status" value="1"/>
</dbReference>
<organism evidence="6 7">
    <name type="scientific">Propionimicrobium lymphophilum ACS-093-V-SCH5</name>
    <dbReference type="NCBI Taxonomy" id="883161"/>
    <lineage>
        <taxon>Bacteria</taxon>
        <taxon>Bacillati</taxon>
        <taxon>Actinomycetota</taxon>
        <taxon>Actinomycetes</taxon>
        <taxon>Propionibacteriales</taxon>
        <taxon>Propionibacteriaceae</taxon>
        <taxon>Propionimicrobium</taxon>
    </lineage>
</organism>
<dbReference type="CDD" id="cd09020">
    <property type="entry name" value="D-hex-6-P-epi_like"/>
    <property type="match status" value="1"/>
</dbReference>
<dbReference type="GO" id="GO:0030246">
    <property type="term" value="F:carbohydrate binding"/>
    <property type="evidence" value="ECO:0007669"/>
    <property type="project" value="UniProtKB-UniRule"/>
</dbReference>
<evidence type="ECO:0000313" key="7">
    <source>
        <dbReference type="Proteomes" id="UP000014417"/>
    </source>
</evidence>
<dbReference type="InterPro" id="IPR025532">
    <property type="entry name" value="G6P_1-epimerase"/>
</dbReference>
<evidence type="ECO:0000313" key="6">
    <source>
        <dbReference type="EMBL" id="EPD33713.1"/>
    </source>
</evidence>